<protein>
    <submittedName>
        <fullName evidence="2">Uncharacterized protein</fullName>
    </submittedName>
</protein>
<dbReference type="EMBL" id="GBRH01256930">
    <property type="protein sequence ID" value="JAD40965.1"/>
    <property type="molecule type" value="Transcribed_RNA"/>
</dbReference>
<evidence type="ECO:0000256" key="1">
    <source>
        <dbReference type="SAM" id="MobiDB-lite"/>
    </source>
</evidence>
<dbReference type="AlphaFoldDB" id="A0A0A8ZW31"/>
<name>A0A0A8ZW31_ARUDO</name>
<feature type="region of interest" description="Disordered" evidence="1">
    <location>
        <begin position="1"/>
        <end position="50"/>
    </location>
</feature>
<evidence type="ECO:0000313" key="2">
    <source>
        <dbReference type="EMBL" id="JAD40965.1"/>
    </source>
</evidence>
<feature type="compositionally biased region" description="Low complexity" evidence="1">
    <location>
        <begin position="1"/>
        <end position="38"/>
    </location>
</feature>
<sequence>MSSRASSPLRSSPWAPTSSRSRPPSASDSCSRSWRSPARVAAPGRSFGSM</sequence>
<reference evidence="2" key="2">
    <citation type="journal article" date="2015" name="Data Brief">
        <title>Shoot transcriptome of the giant reed, Arundo donax.</title>
        <authorList>
            <person name="Barrero R.A."/>
            <person name="Guerrero F.D."/>
            <person name="Moolhuijzen P."/>
            <person name="Goolsby J.A."/>
            <person name="Tidwell J."/>
            <person name="Bellgard S.E."/>
            <person name="Bellgard M.I."/>
        </authorList>
    </citation>
    <scope>NUCLEOTIDE SEQUENCE</scope>
    <source>
        <tissue evidence="2">Shoot tissue taken approximately 20 cm above the soil surface</tissue>
    </source>
</reference>
<reference evidence="2" key="1">
    <citation type="submission" date="2014-09" db="EMBL/GenBank/DDBJ databases">
        <authorList>
            <person name="Magalhaes I.L.F."/>
            <person name="Oliveira U."/>
            <person name="Santos F.R."/>
            <person name="Vidigal T.H.D.A."/>
            <person name="Brescovit A.D."/>
            <person name="Santos A.J."/>
        </authorList>
    </citation>
    <scope>NUCLEOTIDE SEQUENCE</scope>
    <source>
        <tissue evidence="2">Shoot tissue taken approximately 20 cm above the soil surface</tissue>
    </source>
</reference>
<proteinExistence type="predicted"/>
<accession>A0A0A8ZW31</accession>
<organism evidence="2">
    <name type="scientific">Arundo donax</name>
    <name type="common">Giant reed</name>
    <name type="synonym">Donax arundinaceus</name>
    <dbReference type="NCBI Taxonomy" id="35708"/>
    <lineage>
        <taxon>Eukaryota</taxon>
        <taxon>Viridiplantae</taxon>
        <taxon>Streptophyta</taxon>
        <taxon>Embryophyta</taxon>
        <taxon>Tracheophyta</taxon>
        <taxon>Spermatophyta</taxon>
        <taxon>Magnoliopsida</taxon>
        <taxon>Liliopsida</taxon>
        <taxon>Poales</taxon>
        <taxon>Poaceae</taxon>
        <taxon>PACMAD clade</taxon>
        <taxon>Arundinoideae</taxon>
        <taxon>Arundineae</taxon>
        <taxon>Arundo</taxon>
    </lineage>
</organism>